<evidence type="ECO:0000256" key="1">
    <source>
        <dbReference type="ARBA" id="ARBA00006987"/>
    </source>
</evidence>
<proteinExistence type="inferred from homology"/>
<feature type="chain" id="PRO_5025427994" evidence="2">
    <location>
        <begin position="26"/>
        <end position="326"/>
    </location>
</feature>
<dbReference type="Gene3D" id="3.40.190.150">
    <property type="entry name" value="Bordetella uptake gene, domain 1"/>
    <property type="match status" value="1"/>
</dbReference>
<evidence type="ECO:0000313" key="3">
    <source>
        <dbReference type="EMBL" id="NDY84064.1"/>
    </source>
</evidence>
<dbReference type="InterPro" id="IPR005064">
    <property type="entry name" value="BUG"/>
</dbReference>
<protein>
    <submittedName>
        <fullName evidence="3">Tripartite tricarboxylate transporter substrate binding protein</fullName>
    </submittedName>
</protein>
<feature type="signal peptide" evidence="2">
    <location>
        <begin position="1"/>
        <end position="25"/>
    </location>
</feature>
<comment type="similarity">
    <text evidence="1">Belongs to the UPF0065 (bug) family.</text>
</comment>
<accession>A0A6B2R309</accession>
<name>A0A6B2R309_9BURK</name>
<dbReference type="EMBL" id="JAAGRN010000009">
    <property type="protein sequence ID" value="NDY84064.1"/>
    <property type="molecule type" value="Genomic_DNA"/>
</dbReference>
<dbReference type="PIRSF" id="PIRSF017082">
    <property type="entry name" value="YflP"/>
    <property type="match status" value="1"/>
</dbReference>
<reference evidence="3" key="1">
    <citation type="submission" date="2020-02" db="EMBL/GenBank/DDBJ databases">
        <authorList>
            <person name="Chen W.-M."/>
        </authorList>
    </citation>
    <scope>NUCLEOTIDE SEQUENCE</scope>
    <source>
        <strain evidence="3">NBD-18</strain>
    </source>
</reference>
<sequence length="326" mass="34896">MIWRKCLALVLCLYFCLSGHYSAFAQTDFPSKPVKIVVPFPPGGGADIIARMISARLNEKWKQPVIVENRAGASGNIGAEFVSKQPADGYTWLLTSAPFAIAPAVFSQLNFDPIKSFTPITQIATVPLILVTRPDSPIKNMEDLIALARKDGEKVTFGSFGNGSPAHLVGESINQIAKLKMTHVPYKGSSAALPDVISGQLSFAILDAISITPLIKSGQLRAIAIMGRQRSPSLPDVPTLAQSGIPFETVGWHAVFAPAGMSKALADQLNQDINTVIASPEIQEKIIAGGSIPPSPPWTVDGWSKQFAQDVKIWGDIARQSGAKND</sequence>
<dbReference type="PANTHER" id="PTHR42928:SF5">
    <property type="entry name" value="BLR1237 PROTEIN"/>
    <property type="match status" value="1"/>
</dbReference>
<dbReference type="Pfam" id="PF03401">
    <property type="entry name" value="TctC"/>
    <property type="match status" value="1"/>
</dbReference>
<dbReference type="Gene3D" id="3.40.190.10">
    <property type="entry name" value="Periplasmic binding protein-like II"/>
    <property type="match status" value="1"/>
</dbReference>
<comment type="caution">
    <text evidence="3">The sequence shown here is derived from an EMBL/GenBank/DDBJ whole genome shotgun (WGS) entry which is preliminary data.</text>
</comment>
<organism evidence="3">
    <name type="scientific">Sheuella amnicola</name>
    <dbReference type="NCBI Taxonomy" id="2707330"/>
    <lineage>
        <taxon>Bacteria</taxon>
        <taxon>Pseudomonadati</taxon>
        <taxon>Pseudomonadota</taxon>
        <taxon>Betaproteobacteria</taxon>
        <taxon>Burkholderiales</taxon>
        <taxon>Alcaligenaceae</taxon>
        <taxon>Sheuella</taxon>
    </lineage>
</organism>
<dbReference type="RefSeq" id="WP_163655880.1">
    <property type="nucleotide sequence ID" value="NZ_JAAGRN010000009.1"/>
</dbReference>
<dbReference type="CDD" id="cd13578">
    <property type="entry name" value="PBP2_Bug27"/>
    <property type="match status" value="1"/>
</dbReference>
<gene>
    <name evidence="3" type="ORF">G3I67_12570</name>
</gene>
<keyword evidence="2" id="KW-0732">Signal</keyword>
<dbReference type="SUPFAM" id="SSF53850">
    <property type="entry name" value="Periplasmic binding protein-like II"/>
    <property type="match status" value="1"/>
</dbReference>
<dbReference type="PANTHER" id="PTHR42928">
    <property type="entry name" value="TRICARBOXYLATE-BINDING PROTEIN"/>
    <property type="match status" value="1"/>
</dbReference>
<evidence type="ECO:0000256" key="2">
    <source>
        <dbReference type="SAM" id="SignalP"/>
    </source>
</evidence>
<dbReference type="AlphaFoldDB" id="A0A6B2R309"/>
<dbReference type="InterPro" id="IPR042100">
    <property type="entry name" value="Bug_dom1"/>
</dbReference>